<feature type="binding site" evidence="3">
    <location>
        <begin position="497"/>
        <end position="498"/>
    </location>
    <ligand>
        <name>FAD</name>
        <dbReference type="ChEBI" id="CHEBI:57692"/>
    </ligand>
</feature>
<feature type="active site" description="Proton acceptor" evidence="2">
    <location>
        <position position="543"/>
    </location>
</feature>
<comment type="cofactor">
    <cofactor evidence="3">
        <name>FAD</name>
        <dbReference type="ChEBI" id="CHEBI:57692"/>
    </cofactor>
</comment>
<dbReference type="GO" id="GO:0016614">
    <property type="term" value="F:oxidoreductase activity, acting on CH-OH group of donors"/>
    <property type="evidence" value="ECO:0007669"/>
    <property type="project" value="InterPro"/>
</dbReference>
<evidence type="ECO:0000256" key="4">
    <source>
        <dbReference type="RuleBase" id="RU003968"/>
    </source>
</evidence>
<dbReference type="Gene3D" id="3.30.560.10">
    <property type="entry name" value="Glucose Oxidase, domain 3"/>
    <property type="match status" value="1"/>
</dbReference>
<dbReference type="PANTHER" id="PTHR11552:SF134">
    <property type="entry name" value="GLUCOSE-METHANOL-CHOLINE OXIDOREDUCTASE N-TERMINAL DOMAIN-CONTAINING PROTEIN"/>
    <property type="match status" value="1"/>
</dbReference>
<evidence type="ECO:0000259" key="6">
    <source>
        <dbReference type="PROSITE" id="PS00624"/>
    </source>
</evidence>
<keyword evidence="8" id="KW-1185">Reference proteome</keyword>
<dbReference type="PROSITE" id="PS00623">
    <property type="entry name" value="GMC_OXRED_1"/>
    <property type="match status" value="1"/>
</dbReference>
<organism evidence="7 8">
    <name type="scientific">Microthyrium microscopicum</name>
    <dbReference type="NCBI Taxonomy" id="703497"/>
    <lineage>
        <taxon>Eukaryota</taxon>
        <taxon>Fungi</taxon>
        <taxon>Dikarya</taxon>
        <taxon>Ascomycota</taxon>
        <taxon>Pezizomycotina</taxon>
        <taxon>Dothideomycetes</taxon>
        <taxon>Dothideomycetes incertae sedis</taxon>
        <taxon>Microthyriales</taxon>
        <taxon>Microthyriaceae</taxon>
        <taxon>Microthyrium</taxon>
    </lineage>
</organism>
<dbReference type="EMBL" id="MU004239">
    <property type="protein sequence ID" value="KAF2666024.1"/>
    <property type="molecule type" value="Genomic_DNA"/>
</dbReference>
<evidence type="ECO:0000313" key="8">
    <source>
        <dbReference type="Proteomes" id="UP000799302"/>
    </source>
</evidence>
<dbReference type="PIRSF" id="PIRSF000137">
    <property type="entry name" value="Alcohol_oxidase"/>
    <property type="match status" value="1"/>
</dbReference>
<dbReference type="SUPFAM" id="SSF54373">
    <property type="entry name" value="FAD-linked reductases, C-terminal domain"/>
    <property type="match status" value="1"/>
</dbReference>
<dbReference type="AlphaFoldDB" id="A0A6A6U4Z7"/>
<feature type="binding site" evidence="3">
    <location>
        <begin position="94"/>
        <end position="97"/>
    </location>
    <ligand>
        <name>FAD</name>
        <dbReference type="ChEBI" id="CHEBI:57692"/>
    </ligand>
</feature>
<feature type="active site" description="Proton donor" evidence="2">
    <location>
        <position position="498"/>
    </location>
</feature>
<evidence type="ECO:0000256" key="2">
    <source>
        <dbReference type="PIRSR" id="PIRSR000137-1"/>
    </source>
</evidence>
<dbReference type="PROSITE" id="PS00624">
    <property type="entry name" value="GMC_OXRED_2"/>
    <property type="match status" value="1"/>
</dbReference>
<comment type="similarity">
    <text evidence="1 4">Belongs to the GMC oxidoreductase family.</text>
</comment>
<reference evidence="7" key="1">
    <citation type="journal article" date="2020" name="Stud. Mycol.">
        <title>101 Dothideomycetes genomes: a test case for predicting lifestyles and emergence of pathogens.</title>
        <authorList>
            <person name="Haridas S."/>
            <person name="Albert R."/>
            <person name="Binder M."/>
            <person name="Bloem J."/>
            <person name="Labutti K."/>
            <person name="Salamov A."/>
            <person name="Andreopoulos B."/>
            <person name="Baker S."/>
            <person name="Barry K."/>
            <person name="Bills G."/>
            <person name="Bluhm B."/>
            <person name="Cannon C."/>
            <person name="Castanera R."/>
            <person name="Culley D."/>
            <person name="Daum C."/>
            <person name="Ezra D."/>
            <person name="Gonzalez J."/>
            <person name="Henrissat B."/>
            <person name="Kuo A."/>
            <person name="Liang C."/>
            <person name="Lipzen A."/>
            <person name="Lutzoni F."/>
            <person name="Magnuson J."/>
            <person name="Mondo S."/>
            <person name="Nolan M."/>
            <person name="Ohm R."/>
            <person name="Pangilinan J."/>
            <person name="Park H.-J."/>
            <person name="Ramirez L."/>
            <person name="Alfaro M."/>
            <person name="Sun H."/>
            <person name="Tritt A."/>
            <person name="Yoshinaga Y."/>
            <person name="Zwiers L.-H."/>
            <person name="Turgeon B."/>
            <person name="Goodwin S."/>
            <person name="Spatafora J."/>
            <person name="Crous P."/>
            <person name="Grigoriev I."/>
        </authorList>
    </citation>
    <scope>NUCLEOTIDE SEQUENCE</scope>
    <source>
        <strain evidence="7">CBS 115976</strain>
    </source>
</reference>
<evidence type="ECO:0000313" key="7">
    <source>
        <dbReference type="EMBL" id="KAF2666024.1"/>
    </source>
</evidence>
<dbReference type="PANTHER" id="PTHR11552">
    <property type="entry name" value="GLUCOSE-METHANOL-CHOLINE GMC OXIDOREDUCTASE"/>
    <property type="match status" value="1"/>
</dbReference>
<dbReference type="Pfam" id="PF05199">
    <property type="entry name" value="GMC_oxred_C"/>
    <property type="match status" value="1"/>
</dbReference>
<accession>A0A6A6U4Z7</accession>
<sequence length="569" mass="62941">MSSTTYDFIIVGAGAAGCALAWRLAQTPSRPRILLLEAGGENKNPHFRIDGDRWTIRMNPELAWGYHTEPQEALSGRKIEYDRGKGLGGSTAINFGVWNLPPRDDFSEIARLSGDASWEWESVRPLLNSMVDYRAVDVPKGVETYLDPDPAIHGKGGPLKVGFAKIWEKSMVDVIKVFEKNGYPVNKDHGTGDHMGIWIAPNTMFKGIRSTAADLLEDLPENLTILTNSHISKVVFKDRKAVGVETSDGKTYAAEKEVILSAGALDTPKILMLSGIGDKDQLSSFGIPVIHDNKSVGRNLSDHVHVGLTWVRKDHSSIRRAYFNKPELREAAIKQWEETGDGPLADLMTQLAIVFSKNKTVLSSPEFKALPEHRQKHLLAPTTPTYEIALNPPSAEYFVDPVNAQALESILVFVQNNESRGSVTLQSADPTLPALFDPKFLTHEYDQRVAIEVMRDVLNVSDSPEFQADTISMLHGPKSRSDEDILAYWKENLVSTWHMTGTAKMGQSEVEDNAVVDSQNRVFGVDGLRVADMSIVPIMANSHVQTVAYITGLLAAEKIIREYKLTSKL</sequence>
<evidence type="ECO:0000259" key="5">
    <source>
        <dbReference type="PROSITE" id="PS00623"/>
    </source>
</evidence>
<dbReference type="InterPro" id="IPR012132">
    <property type="entry name" value="GMC_OxRdtase"/>
</dbReference>
<evidence type="ECO:0000256" key="1">
    <source>
        <dbReference type="ARBA" id="ARBA00010790"/>
    </source>
</evidence>
<gene>
    <name evidence="7" type="ORF">BT63DRAFT_427811</name>
</gene>
<proteinExistence type="inferred from homology"/>
<keyword evidence="3 4" id="KW-0274">FAD</keyword>
<evidence type="ECO:0000256" key="3">
    <source>
        <dbReference type="PIRSR" id="PIRSR000137-2"/>
    </source>
</evidence>
<dbReference type="GO" id="GO:0050660">
    <property type="term" value="F:flavin adenine dinucleotide binding"/>
    <property type="evidence" value="ECO:0007669"/>
    <property type="project" value="InterPro"/>
</dbReference>
<keyword evidence="4" id="KW-0285">Flavoprotein</keyword>
<dbReference type="Proteomes" id="UP000799302">
    <property type="component" value="Unassembled WGS sequence"/>
</dbReference>
<protein>
    <submittedName>
        <fullName evidence="7">Alcohol oxidase</fullName>
    </submittedName>
</protein>
<dbReference type="OrthoDB" id="269227at2759"/>
<dbReference type="InterPro" id="IPR000172">
    <property type="entry name" value="GMC_OxRdtase_N"/>
</dbReference>
<feature type="domain" description="Glucose-methanol-choline oxidoreductase N-terminal" evidence="5">
    <location>
        <begin position="84"/>
        <end position="107"/>
    </location>
</feature>
<dbReference type="InterPro" id="IPR007867">
    <property type="entry name" value="GMC_OxRtase_C"/>
</dbReference>
<dbReference type="SUPFAM" id="SSF51905">
    <property type="entry name" value="FAD/NAD(P)-binding domain"/>
    <property type="match status" value="1"/>
</dbReference>
<feature type="domain" description="Glucose-methanol-choline oxidoreductase N-terminal" evidence="6">
    <location>
        <begin position="263"/>
        <end position="277"/>
    </location>
</feature>
<dbReference type="Pfam" id="PF00732">
    <property type="entry name" value="GMC_oxred_N"/>
    <property type="match status" value="1"/>
</dbReference>
<name>A0A6A6U4Z7_9PEZI</name>
<dbReference type="Gene3D" id="3.50.50.60">
    <property type="entry name" value="FAD/NAD(P)-binding domain"/>
    <property type="match status" value="1"/>
</dbReference>
<dbReference type="InterPro" id="IPR036188">
    <property type="entry name" value="FAD/NAD-bd_sf"/>
</dbReference>